<gene>
    <name evidence="2" type="ORF">MNOR_LOCUS17160</name>
</gene>
<name>A0AAV2QYB4_MEGNR</name>
<dbReference type="Proteomes" id="UP001497623">
    <property type="component" value="Unassembled WGS sequence"/>
</dbReference>
<evidence type="ECO:0008006" key="4">
    <source>
        <dbReference type="Google" id="ProtNLM"/>
    </source>
</evidence>
<sequence>MSQQELESLMQFEHLFNNDGKGTNDDRFDGFGIGSSNLEANQEVIPIFSLNSRENDWAKGDFPNITDLKLPMTSHVAVEECKPWQNNADGLDPTVLQNKLTTVNSLSSVPCPQGVDSSMNDKDLMEIQETLVDPTADISLFNTYLKLNSDGTNLNTFSQEDEEYLVNILDDNQTAIPNLTSKNWENSEDTNLKPTNNSSIAMEEYKPHQNYHNSLNSNDLQNQSPDVNLLNSVPYTQIVESSMIDKDLVRIQGALMDPTADISPFATYLKQSNDGANSNNISQENEEFLFSILGEKQTSVSIPSSTNCENCEDNYQLSQINNINLTNNCYVSTEENEPCRGNIAGMHSTNLPNQIYTVNAQPPAPSTSSMDSLMCSEQMMRIEEIAVQNDNKIEPMTHQDIEDLFSIIKDDQTASPNQSNTCIDNVEDKCHVPQKNDLRQSMKTNVAEKESKPCQNNAGGFLSSNLPYQVSVGNTTLCVQVTGQYAMQIKESNPGPMRNKVGRCARGEIPLYLLPEPKDKQERRRWLRAKTAYEHRMSKKSALVNTANKTEELIKEMNELKNQLQIVSAQRDAYKNTLDNLHIKIQKLEKTE</sequence>
<feature type="coiled-coil region" evidence="1">
    <location>
        <begin position="543"/>
        <end position="591"/>
    </location>
</feature>
<dbReference type="AlphaFoldDB" id="A0AAV2QYB4"/>
<accession>A0AAV2QYB4</accession>
<evidence type="ECO:0000313" key="2">
    <source>
        <dbReference type="EMBL" id="CAL4102051.1"/>
    </source>
</evidence>
<keyword evidence="1" id="KW-0175">Coiled coil</keyword>
<evidence type="ECO:0000256" key="1">
    <source>
        <dbReference type="SAM" id="Coils"/>
    </source>
</evidence>
<evidence type="ECO:0000313" key="3">
    <source>
        <dbReference type="Proteomes" id="UP001497623"/>
    </source>
</evidence>
<organism evidence="2 3">
    <name type="scientific">Meganyctiphanes norvegica</name>
    <name type="common">Northern krill</name>
    <name type="synonym">Thysanopoda norvegica</name>
    <dbReference type="NCBI Taxonomy" id="48144"/>
    <lineage>
        <taxon>Eukaryota</taxon>
        <taxon>Metazoa</taxon>
        <taxon>Ecdysozoa</taxon>
        <taxon>Arthropoda</taxon>
        <taxon>Crustacea</taxon>
        <taxon>Multicrustacea</taxon>
        <taxon>Malacostraca</taxon>
        <taxon>Eumalacostraca</taxon>
        <taxon>Eucarida</taxon>
        <taxon>Euphausiacea</taxon>
        <taxon>Euphausiidae</taxon>
        <taxon>Meganyctiphanes</taxon>
    </lineage>
</organism>
<reference evidence="2 3" key="1">
    <citation type="submission" date="2024-05" db="EMBL/GenBank/DDBJ databases">
        <authorList>
            <person name="Wallberg A."/>
        </authorList>
    </citation>
    <scope>NUCLEOTIDE SEQUENCE [LARGE SCALE GENOMIC DNA]</scope>
</reference>
<comment type="caution">
    <text evidence="2">The sequence shown here is derived from an EMBL/GenBank/DDBJ whole genome shotgun (WGS) entry which is preliminary data.</text>
</comment>
<keyword evidence="3" id="KW-1185">Reference proteome</keyword>
<proteinExistence type="predicted"/>
<protein>
    <recommendedName>
        <fullName evidence="4">BZIP domain-containing protein</fullName>
    </recommendedName>
</protein>
<dbReference type="EMBL" id="CAXKWB010011619">
    <property type="protein sequence ID" value="CAL4102051.1"/>
    <property type="molecule type" value="Genomic_DNA"/>
</dbReference>